<organism evidence="2 3">
    <name type="scientific">Trichuris muris</name>
    <name type="common">Mouse whipworm</name>
    <dbReference type="NCBI Taxonomy" id="70415"/>
    <lineage>
        <taxon>Eukaryota</taxon>
        <taxon>Metazoa</taxon>
        <taxon>Ecdysozoa</taxon>
        <taxon>Nematoda</taxon>
        <taxon>Enoplea</taxon>
        <taxon>Dorylaimia</taxon>
        <taxon>Trichinellida</taxon>
        <taxon>Trichuridae</taxon>
        <taxon>Trichuris</taxon>
    </lineage>
</organism>
<name>A0A5S6QZI0_TRIMR</name>
<keyword evidence="2" id="KW-1185">Reference proteome</keyword>
<protein>
    <submittedName>
        <fullName evidence="3">Uncharacterized protein</fullName>
    </submittedName>
</protein>
<sequence>MGSIVSNSKFGETIVAQIYWQEVEERNQSLEDIGPSMTSRRQSDELDIEGLPRPPYSPGLSPTDIDLFKNVEMGFDQLLTSRTAAFYAEGIKGPATPR</sequence>
<reference evidence="3" key="1">
    <citation type="submission" date="2019-12" db="UniProtKB">
        <authorList>
            <consortium name="WormBaseParasite"/>
        </authorList>
    </citation>
    <scope>IDENTIFICATION</scope>
</reference>
<proteinExistence type="predicted"/>
<evidence type="ECO:0000313" key="2">
    <source>
        <dbReference type="Proteomes" id="UP000046395"/>
    </source>
</evidence>
<dbReference type="AlphaFoldDB" id="A0A5S6QZI0"/>
<dbReference type="WBParaSite" id="TMUE_3000012317.1">
    <property type="protein sequence ID" value="TMUE_3000012317.1"/>
    <property type="gene ID" value="WBGene00301533"/>
</dbReference>
<evidence type="ECO:0000313" key="3">
    <source>
        <dbReference type="WBParaSite" id="TMUE_3000012317.1"/>
    </source>
</evidence>
<dbReference type="STRING" id="70415.A0A5S6QZI0"/>
<feature type="region of interest" description="Disordered" evidence="1">
    <location>
        <begin position="30"/>
        <end position="61"/>
    </location>
</feature>
<evidence type="ECO:0000256" key="1">
    <source>
        <dbReference type="SAM" id="MobiDB-lite"/>
    </source>
</evidence>
<accession>A0A5S6QZI0</accession>
<dbReference type="Proteomes" id="UP000046395">
    <property type="component" value="Unassembled WGS sequence"/>
</dbReference>